<dbReference type="AlphaFoldDB" id="A0A286RIY5"/>
<organism evidence="1 2">
    <name type="scientific">Thermogutta terrifontis</name>
    <dbReference type="NCBI Taxonomy" id="1331910"/>
    <lineage>
        <taxon>Bacteria</taxon>
        <taxon>Pseudomonadati</taxon>
        <taxon>Planctomycetota</taxon>
        <taxon>Planctomycetia</taxon>
        <taxon>Pirellulales</taxon>
        <taxon>Thermoguttaceae</taxon>
        <taxon>Thermogutta</taxon>
    </lineage>
</organism>
<accession>A0A286RIY5</accession>
<dbReference type="KEGG" id="ttf:THTE_3328"/>
<gene>
    <name evidence="1" type="ORF">THTE_3328</name>
</gene>
<evidence type="ECO:0000313" key="1">
    <source>
        <dbReference type="EMBL" id="ASV75930.1"/>
    </source>
</evidence>
<reference evidence="1 2" key="1">
    <citation type="journal article" name="Front. Microbiol.">
        <title>Sugar Metabolism of the First Thermophilic Planctomycete Thermogutta terrifontis: Comparative Genomic and Transcriptomic Approaches.</title>
        <authorList>
            <person name="Elcheninov A.G."/>
            <person name="Menzel P."/>
            <person name="Gudbergsdottir S.R."/>
            <person name="Slesarev A.I."/>
            <person name="Kadnikov V.V."/>
            <person name="Krogh A."/>
            <person name="Bonch-Osmolovskaya E.A."/>
            <person name="Peng X."/>
            <person name="Kublanov I.V."/>
        </authorList>
    </citation>
    <scope>NUCLEOTIDE SEQUENCE [LARGE SCALE GENOMIC DNA]</scope>
    <source>
        <strain evidence="1 2">R1</strain>
    </source>
</reference>
<dbReference type="Proteomes" id="UP000215086">
    <property type="component" value="Chromosome"/>
</dbReference>
<keyword evidence="2" id="KW-1185">Reference proteome</keyword>
<sequence>MHRYLRNRNGFRLLLGLDREGEEPSLPTLSILTDFSVPNL</sequence>
<dbReference type="EMBL" id="CP018477">
    <property type="protein sequence ID" value="ASV75930.1"/>
    <property type="molecule type" value="Genomic_DNA"/>
</dbReference>
<name>A0A286RIY5_9BACT</name>
<evidence type="ECO:0000313" key="2">
    <source>
        <dbReference type="Proteomes" id="UP000215086"/>
    </source>
</evidence>
<protein>
    <submittedName>
        <fullName evidence="1">Uncharacterized protein</fullName>
    </submittedName>
</protein>
<proteinExistence type="predicted"/>